<evidence type="ECO:0000256" key="6">
    <source>
        <dbReference type="ARBA" id="ARBA00022771"/>
    </source>
</evidence>
<dbReference type="PANTHER" id="PTHR45768">
    <property type="entry name" value="E3 UBIQUITIN-PROTEIN LIGASE RNF13-LIKE"/>
    <property type="match status" value="1"/>
</dbReference>
<dbReference type="Gramene" id="Ma09_t23170.1">
    <property type="protein sequence ID" value="Ma09_p23170.1"/>
    <property type="gene ID" value="Ma09_g23170"/>
</dbReference>
<keyword evidence="8" id="KW-0862">Zinc</keyword>
<dbReference type="CDD" id="cd16454">
    <property type="entry name" value="RING-H2_PA-TM-RING"/>
    <property type="match status" value="1"/>
</dbReference>
<evidence type="ECO:0000256" key="3">
    <source>
        <dbReference type="ARBA" id="ARBA00022679"/>
    </source>
</evidence>
<proteinExistence type="inferred from homology"/>
<feature type="domain" description="RING-type" evidence="14">
    <location>
        <begin position="86"/>
        <end position="128"/>
    </location>
</feature>
<dbReference type="GO" id="GO:0008270">
    <property type="term" value="F:zinc ion binding"/>
    <property type="evidence" value="ECO:0007669"/>
    <property type="project" value="UniProtKB-KW"/>
</dbReference>
<sequence>MTVRLLSIAAQVTAAAAAVSAAMLLAGVGVLVVMHVCTVGKAFRRWSTATSARDRRGGPSRGLSPDRLKRLPCYAFGAGRDGTLDCAVCLESFRGGDRCRLLPACGHSFHAECVDPWLLTAPVCPICRRRADGRSPGTASPNGPTHQAHVRFDVDPVS</sequence>
<evidence type="ECO:0000256" key="12">
    <source>
        <dbReference type="PROSITE-ProRule" id="PRU00175"/>
    </source>
</evidence>
<evidence type="ECO:0000256" key="2">
    <source>
        <dbReference type="ARBA" id="ARBA00004906"/>
    </source>
</evidence>
<dbReference type="PROSITE" id="PS50089">
    <property type="entry name" value="ZF_RING_2"/>
    <property type="match status" value="1"/>
</dbReference>
<dbReference type="EnsemblPlants" id="Ma09_t23170.1">
    <property type="protein sequence ID" value="Ma09_p23170.1"/>
    <property type="gene ID" value="Ma09_g23170"/>
</dbReference>
<keyword evidence="5" id="KW-0479">Metal-binding</keyword>
<evidence type="ECO:0000256" key="10">
    <source>
        <dbReference type="ARBA" id="ARBA00023136"/>
    </source>
</evidence>
<dbReference type="Proteomes" id="UP000012960">
    <property type="component" value="Unplaced"/>
</dbReference>
<evidence type="ECO:0000313" key="15">
    <source>
        <dbReference type="EMBL" id="CAG1836211.1"/>
    </source>
</evidence>
<dbReference type="SUPFAM" id="SSF57850">
    <property type="entry name" value="RING/U-box"/>
    <property type="match status" value="1"/>
</dbReference>
<comment type="subcellular location">
    <subcellularLocation>
        <location evidence="1">Membrane</location>
        <topology evidence="1">Single-pass membrane protein</topology>
    </subcellularLocation>
</comment>
<keyword evidence="7" id="KW-0833">Ubl conjugation pathway</keyword>
<dbReference type="EMBL" id="HG996474">
    <property type="protein sequence ID" value="CAG1836211.1"/>
    <property type="molecule type" value="Genomic_DNA"/>
</dbReference>
<protein>
    <submittedName>
        <fullName evidence="15">(wild Malaysian banana) hypothetical protein</fullName>
    </submittedName>
</protein>
<evidence type="ECO:0000256" key="4">
    <source>
        <dbReference type="ARBA" id="ARBA00022692"/>
    </source>
</evidence>
<gene>
    <name evidence="15" type="ORF">GSMUA_241800.1</name>
</gene>
<keyword evidence="10" id="KW-0472">Membrane</keyword>
<keyword evidence="3" id="KW-0808">Transferase</keyword>
<dbReference type="GO" id="GO:0016740">
    <property type="term" value="F:transferase activity"/>
    <property type="evidence" value="ECO:0007669"/>
    <property type="project" value="UniProtKB-KW"/>
</dbReference>
<evidence type="ECO:0000256" key="8">
    <source>
        <dbReference type="ARBA" id="ARBA00022833"/>
    </source>
</evidence>
<dbReference type="AlphaFoldDB" id="A0A804KMS5"/>
<keyword evidence="6 12" id="KW-0863">Zinc-finger</keyword>
<dbReference type="Pfam" id="PF13639">
    <property type="entry name" value="zf-RING_2"/>
    <property type="match status" value="1"/>
</dbReference>
<comment type="similarity">
    <text evidence="11">Belongs to the RING-type zinc finger family. ATL subfamily.</text>
</comment>
<keyword evidence="4" id="KW-0812">Transmembrane</keyword>
<reference evidence="15" key="1">
    <citation type="submission" date="2021-03" db="EMBL/GenBank/DDBJ databases">
        <authorList>
            <consortium name="Genoscope - CEA"/>
            <person name="William W."/>
        </authorList>
    </citation>
    <scope>NUCLEOTIDE SEQUENCE</scope>
    <source>
        <strain evidence="15">Doubled-haploid Pahang</strain>
    </source>
</reference>
<dbReference type="InParanoid" id="A0A804KMS5"/>
<accession>A0A804KMS5</accession>
<evidence type="ECO:0000256" key="5">
    <source>
        <dbReference type="ARBA" id="ARBA00022723"/>
    </source>
</evidence>
<organism evidence="16 17">
    <name type="scientific">Musa acuminata subsp. malaccensis</name>
    <name type="common">Wild banana</name>
    <name type="synonym">Musa malaccensis</name>
    <dbReference type="NCBI Taxonomy" id="214687"/>
    <lineage>
        <taxon>Eukaryota</taxon>
        <taxon>Viridiplantae</taxon>
        <taxon>Streptophyta</taxon>
        <taxon>Embryophyta</taxon>
        <taxon>Tracheophyta</taxon>
        <taxon>Spermatophyta</taxon>
        <taxon>Magnoliopsida</taxon>
        <taxon>Liliopsida</taxon>
        <taxon>Zingiberales</taxon>
        <taxon>Musaceae</taxon>
        <taxon>Musa</taxon>
    </lineage>
</organism>
<reference evidence="16" key="2">
    <citation type="submission" date="2021-05" db="UniProtKB">
        <authorList>
            <consortium name="EnsemblPlants"/>
        </authorList>
    </citation>
    <scope>IDENTIFICATION</scope>
    <source>
        <strain evidence="16">subsp. malaccensis</strain>
    </source>
</reference>
<keyword evidence="9" id="KW-1133">Transmembrane helix</keyword>
<dbReference type="OrthoDB" id="8062037at2759"/>
<evidence type="ECO:0000313" key="17">
    <source>
        <dbReference type="Proteomes" id="UP000012960"/>
    </source>
</evidence>
<dbReference type="SMART" id="SM00184">
    <property type="entry name" value="RING"/>
    <property type="match status" value="1"/>
</dbReference>
<comment type="pathway">
    <text evidence="2">Protein modification; protein ubiquitination.</text>
</comment>
<dbReference type="OMA" id="KSRVCPV"/>
<dbReference type="Gene3D" id="3.30.40.10">
    <property type="entry name" value="Zinc/RING finger domain, C3HC4 (zinc finger)"/>
    <property type="match status" value="1"/>
</dbReference>
<evidence type="ECO:0000313" key="16">
    <source>
        <dbReference type="EnsemblPlants" id="Ma09_p23170.1"/>
    </source>
</evidence>
<evidence type="ECO:0000256" key="7">
    <source>
        <dbReference type="ARBA" id="ARBA00022786"/>
    </source>
</evidence>
<evidence type="ECO:0000256" key="1">
    <source>
        <dbReference type="ARBA" id="ARBA00004167"/>
    </source>
</evidence>
<dbReference type="InterPro" id="IPR013083">
    <property type="entry name" value="Znf_RING/FYVE/PHD"/>
</dbReference>
<name>A0A804KMS5_MUSAM</name>
<evidence type="ECO:0000256" key="9">
    <source>
        <dbReference type="ARBA" id="ARBA00022989"/>
    </source>
</evidence>
<dbReference type="InterPro" id="IPR001841">
    <property type="entry name" value="Znf_RING"/>
</dbReference>
<evidence type="ECO:0000256" key="11">
    <source>
        <dbReference type="ARBA" id="ARBA00024209"/>
    </source>
</evidence>
<keyword evidence="17" id="KW-1185">Reference proteome</keyword>
<evidence type="ECO:0000259" key="14">
    <source>
        <dbReference type="PROSITE" id="PS50089"/>
    </source>
</evidence>
<dbReference type="PANTHER" id="PTHR45768:SF61">
    <property type="entry name" value="RING-H2 FINGER PROTEIN ATL18"/>
    <property type="match status" value="1"/>
</dbReference>
<dbReference type="GO" id="GO:0016020">
    <property type="term" value="C:membrane"/>
    <property type="evidence" value="ECO:0007669"/>
    <property type="project" value="UniProtKB-SubCell"/>
</dbReference>
<evidence type="ECO:0000256" key="13">
    <source>
        <dbReference type="SAM" id="MobiDB-lite"/>
    </source>
</evidence>
<feature type="region of interest" description="Disordered" evidence="13">
    <location>
        <begin position="135"/>
        <end position="158"/>
    </location>
</feature>